<organism evidence="2">
    <name type="scientific">Granulicella tundricola (strain ATCC BAA-1859 / DSM 23138 / MP5ACTX9)</name>
    <dbReference type="NCBI Taxonomy" id="1198114"/>
    <lineage>
        <taxon>Bacteria</taxon>
        <taxon>Pseudomonadati</taxon>
        <taxon>Acidobacteriota</taxon>
        <taxon>Terriglobia</taxon>
        <taxon>Terriglobales</taxon>
        <taxon>Acidobacteriaceae</taxon>
        <taxon>Granulicella</taxon>
    </lineage>
</organism>
<dbReference type="HOGENOM" id="CLU_1747069_0_0_0"/>
<reference evidence="2" key="1">
    <citation type="submission" date="2011-01" db="EMBL/GenBank/DDBJ databases">
        <title>Complete sequence of chromosome of Acidobacterium sp. MP5ACTX9.</title>
        <authorList>
            <consortium name="US DOE Joint Genome Institute"/>
            <person name="Lucas S."/>
            <person name="Copeland A."/>
            <person name="Lapidus A."/>
            <person name="Cheng J.-F."/>
            <person name="Goodwin L."/>
            <person name="Pitluck S."/>
            <person name="Teshima H."/>
            <person name="Detter J.C."/>
            <person name="Han C."/>
            <person name="Tapia R."/>
            <person name="Land M."/>
            <person name="Hauser L."/>
            <person name="Kyrpides N."/>
            <person name="Ivanova N."/>
            <person name="Ovchinnikova G."/>
            <person name="Pagani I."/>
            <person name="Rawat S.R."/>
            <person name="Mannisto M."/>
            <person name="Haggblom M.M."/>
            <person name="Woyke T."/>
        </authorList>
    </citation>
    <scope>NUCLEOTIDE SEQUENCE [LARGE SCALE GENOMIC DNA]</scope>
    <source>
        <strain evidence="2">MP5ACTX9</strain>
    </source>
</reference>
<sequence>MPYSVKTMTSPQDLANGLSAILPNVKCGALRFWGAWFGRPYDNGHRLVECHGSEDCLRLEFNEGEVLAVWNPSDVQITETSFRIGCATALRWTWFYYGRPKTPENLYYLDYAQQDGGIVFRTNWDTIPGNGWLEKDASSYPAVEMPDPL</sequence>
<keyword evidence="2" id="KW-1185">Reference proteome</keyword>
<evidence type="ECO:0000313" key="2">
    <source>
        <dbReference type="Proteomes" id="UP000000343"/>
    </source>
</evidence>
<dbReference type="eggNOG" id="ENOG5032FIQ">
    <property type="taxonomic scope" value="Bacteria"/>
</dbReference>
<dbReference type="KEGG" id="acm:AciX9_2359"/>
<name>E8X4I6_GRATM</name>
<protein>
    <submittedName>
        <fullName evidence="1">Uncharacterized protein</fullName>
    </submittedName>
</protein>
<evidence type="ECO:0000313" key="1">
    <source>
        <dbReference type="EMBL" id="ADW69396.1"/>
    </source>
</evidence>
<dbReference type="Proteomes" id="UP000000343">
    <property type="component" value="Chromosome"/>
</dbReference>
<accession>E8X4I6</accession>
<proteinExistence type="predicted"/>
<dbReference type="EMBL" id="CP002480">
    <property type="protein sequence ID" value="ADW69396.1"/>
    <property type="molecule type" value="Genomic_DNA"/>
</dbReference>
<dbReference type="PaxDb" id="1198114-AciX9_2359"/>
<dbReference type="AlphaFoldDB" id="E8X4I6"/>
<gene>
    <name evidence="1" type="ordered locus">AciX9_2359</name>
</gene>